<dbReference type="EMBL" id="WSRP01000034">
    <property type="protein sequence ID" value="MVX57532.1"/>
    <property type="molecule type" value="Genomic_DNA"/>
</dbReference>
<dbReference type="Proteomes" id="UP000472580">
    <property type="component" value="Unassembled WGS sequence"/>
</dbReference>
<name>A0A6L6YKT3_9BURK</name>
<sequence length="61" mass="7264">MNKLGTRHRFQKFAPHNITLSLEGARRRSLFMLGYQRYQTRGKLDTRSQPWMQADKLKTVV</sequence>
<organism evidence="1 2">
    <name type="scientific">Parasutterella muris</name>
    <dbReference type="NCBI Taxonomy" id="2565572"/>
    <lineage>
        <taxon>Bacteria</taxon>
        <taxon>Pseudomonadati</taxon>
        <taxon>Pseudomonadota</taxon>
        <taxon>Betaproteobacteria</taxon>
        <taxon>Burkholderiales</taxon>
        <taxon>Sutterellaceae</taxon>
        <taxon>Parasutterella</taxon>
    </lineage>
</organism>
<reference evidence="1 2" key="1">
    <citation type="submission" date="2019-12" db="EMBL/GenBank/DDBJ databases">
        <title>Microbes associate with the intestines of laboratory mice.</title>
        <authorList>
            <person name="Navarre W."/>
            <person name="Wong E."/>
        </authorList>
    </citation>
    <scope>NUCLEOTIDE SEQUENCE [LARGE SCALE GENOMIC DNA]</scope>
    <source>
        <strain evidence="1 2">NM82_D38</strain>
    </source>
</reference>
<dbReference type="OrthoDB" id="9970179at2"/>
<comment type="caution">
    <text evidence="1">The sequence shown here is derived from an EMBL/GenBank/DDBJ whole genome shotgun (WGS) entry which is preliminary data.</text>
</comment>
<protein>
    <submittedName>
        <fullName evidence="1">Uncharacterized protein</fullName>
    </submittedName>
</protein>
<proteinExistence type="predicted"/>
<evidence type="ECO:0000313" key="2">
    <source>
        <dbReference type="Proteomes" id="UP000472580"/>
    </source>
</evidence>
<keyword evidence="2" id="KW-1185">Reference proteome</keyword>
<evidence type="ECO:0000313" key="1">
    <source>
        <dbReference type="EMBL" id="MVX57532.1"/>
    </source>
</evidence>
<dbReference type="AlphaFoldDB" id="A0A6L6YKT3"/>
<gene>
    <name evidence="1" type="ORF">E5987_10030</name>
</gene>
<dbReference type="RefSeq" id="WP_160335951.1">
    <property type="nucleotide sequence ID" value="NZ_WSRP01000034.1"/>
</dbReference>
<accession>A0A6L6YKT3</accession>